<accession>A0A5P1X4A8</accession>
<feature type="region of interest" description="Disordered" evidence="1">
    <location>
        <begin position="862"/>
        <end position="899"/>
    </location>
</feature>
<protein>
    <submittedName>
        <fullName evidence="2">Uncharacterized protein</fullName>
    </submittedName>
</protein>
<evidence type="ECO:0000256" key="1">
    <source>
        <dbReference type="SAM" id="MobiDB-lite"/>
    </source>
</evidence>
<dbReference type="EMBL" id="CP043939">
    <property type="protein sequence ID" value="QER68225.1"/>
    <property type="molecule type" value="Genomic_DNA"/>
</dbReference>
<dbReference type="KEGG" id="lnn:F0161_10485"/>
<gene>
    <name evidence="2" type="ORF">F0161_10485</name>
</gene>
<organism evidence="2 3">
    <name type="scientific">Paucilactobacillus nenjiangensis</name>
    <dbReference type="NCBI Taxonomy" id="1296540"/>
    <lineage>
        <taxon>Bacteria</taxon>
        <taxon>Bacillati</taxon>
        <taxon>Bacillota</taxon>
        <taxon>Bacilli</taxon>
        <taxon>Lactobacillales</taxon>
        <taxon>Lactobacillaceae</taxon>
        <taxon>Paucilactobacillus</taxon>
    </lineage>
</organism>
<reference evidence="2 3" key="1">
    <citation type="submission" date="2019-09" db="EMBL/GenBank/DDBJ databases">
        <title>Complete Genome Sequence of Lactobacillus nenjiangensis SH-Y15, isolated from sauerkraut.</title>
        <authorList>
            <person name="Yang H."/>
        </authorList>
    </citation>
    <scope>NUCLEOTIDE SEQUENCE [LARGE SCALE GENOMIC DNA]</scope>
    <source>
        <strain evidence="2 3">SH-Y15</strain>
    </source>
</reference>
<name>A0A5P1X4A8_9LACO</name>
<evidence type="ECO:0000313" key="2">
    <source>
        <dbReference type="EMBL" id="QER68225.1"/>
    </source>
</evidence>
<evidence type="ECO:0000313" key="3">
    <source>
        <dbReference type="Proteomes" id="UP000325295"/>
    </source>
</evidence>
<feature type="compositionally biased region" description="Polar residues" evidence="1">
    <location>
        <begin position="885"/>
        <end position="899"/>
    </location>
</feature>
<feature type="compositionally biased region" description="Basic and acidic residues" evidence="1">
    <location>
        <begin position="862"/>
        <end position="872"/>
    </location>
</feature>
<dbReference type="RefSeq" id="WP_150204538.1">
    <property type="nucleotide sequence ID" value="NZ_CP043939.1"/>
</dbReference>
<dbReference type="AlphaFoldDB" id="A0A5P1X4A8"/>
<dbReference type="Proteomes" id="UP000325295">
    <property type="component" value="Chromosome"/>
</dbReference>
<proteinExistence type="predicted"/>
<keyword evidence="3" id="KW-1185">Reference proteome</keyword>
<sequence>MYTEKAAASYNDSPRTIKYQEDLAAYNTKVDSDAPGYTTNDVATKKELESNYNRLASDYAVVSSSATSTNEIIAIQNTKHNDSSVNAAYARQLAAYNNLPDKVKSAGELITTYNENTDQLSANIVTSISEDANNQAIAAIPDDLNTLKTEVATVMAANTETPVYIDSQKDENGVVYADLFGVKYVDQNGDGKTSMDEDILPSIETPSSLAEVTTMFYYLKRIADTSIDYTDQNGSTVKAMSATAYDASRSLMNGVALAFQNAGKGSEKELISTIETKLKTSLETSLKDIYSQAGITWEQDYFNYTFAEQLKSLAIDNYQAQTNQFIQTAKNLLTTYQAAMADSVWANNSNNALVETLTQLITDTKAKVDEGLKQFQLASASDDFLNLVYSGSAELPNSISAIWESMNGTIDMFGQSTSYMMNAVLPSLDPNLVKQDNGTVIFSNDFVQAHPLIFDAATALANSITQLANQFFNVTEDLQATIQPMVKISGYFDVSAPSVPQQVPSVELPTAPQQVVLKDIATQPQPRQITIIPVDLSGNPLENISSYEITAIPGVEIETPNTVNHYVPVNDKFTPTTGINYVAYKPINNTGHEGDGIQVKTQLGEGTSTTAEDIVIVPVDISGQPLYGHGPITIQGVPGYPIATPTIEKYTPLVATITPTYGVNEVTYVPINNAGHEGDGIQVKTQLGEGTSTTAEEIILVPVDISGQPLYGHGPITVQGVPGYPVTTPVIDGYTPLEATITPTYGENKVTYIPVNNSNVGEGIQVKTGVAEPTTPEVRVITIIPVDLSGNPLEFAPQFTIEAIPGVTINTPVVTGYTPQKTTFTPTPGVNKIVYIPINYAGNEGDGIQVKTAVSEGVYHEEKTADANEVPEKSQSTVIVEDGTSGETTSNQVTISTSK</sequence>
<dbReference type="OrthoDB" id="2330071at2"/>